<gene>
    <name evidence="2" type="ORF">BofuT4_uP017250.1</name>
</gene>
<evidence type="ECO:0000313" key="3">
    <source>
        <dbReference type="Proteomes" id="UP000008177"/>
    </source>
</evidence>
<protein>
    <submittedName>
        <fullName evidence="2">Uncharacterized protein</fullName>
    </submittedName>
</protein>
<feature type="compositionally biased region" description="Polar residues" evidence="1">
    <location>
        <begin position="20"/>
        <end position="38"/>
    </location>
</feature>
<feature type="compositionally biased region" description="Polar residues" evidence="1">
    <location>
        <begin position="1"/>
        <end position="10"/>
    </location>
</feature>
<sequence>MPYRALSTSQRARRCPQAASRPTSSSAFKQQESYPKKN</sequence>
<evidence type="ECO:0000313" key="2">
    <source>
        <dbReference type="EMBL" id="CCD51419.1"/>
    </source>
</evidence>
<name>G2YI82_BOTF4</name>
<reference evidence="3" key="1">
    <citation type="journal article" date="2011" name="PLoS Genet.">
        <title>Genomic analysis of the necrotrophic fungal pathogens Sclerotinia sclerotiorum and Botrytis cinerea.</title>
        <authorList>
            <person name="Amselem J."/>
            <person name="Cuomo C.A."/>
            <person name="van Kan J.A."/>
            <person name="Viaud M."/>
            <person name="Benito E.P."/>
            <person name="Couloux A."/>
            <person name="Coutinho P.M."/>
            <person name="de Vries R.P."/>
            <person name="Dyer P.S."/>
            <person name="Fillinger S."/>
            <person name="Fournier E."/>
            <person name="Gout L."/>
            <person name="Hahn M."/>
            <person name="Kohn L."/>
            <person name="Lapalu N."/>
            <person name="Plummer K.M."/>
            <person name="Pradier J.M."/>
            <person name="Quevillon E."/>
            <person name="Sharon A."/>
            <person name="Simon A."/>
            <person name="ten Have A."/>
            <person name="Tudzynski B."/>
            <person name="Tudzynski P."/>
            <person name="Wincker P."/>
            <person name="Andrew M."/>
            <person name="Anthouard V."/>
            <person name="Beever R.E."/>
            <person name="Beffa R."/>
            <person name="Benoit I."/>
            <person name="Bouzid O."/>
            <person name="Brault B."/>
            <person name="Chen Z."/>
            <person name="Choquer M."/>
            <person name="Collemare J."/>
            <person name="Cotton P."/>
            <person name="Danchin E.G."/>
            <person name="Da Silva C."/>
            <person name="Gautier A."/>
            <person name="Giraud C."/>
            <person name="Giraud T."/>
            <person name="Gonzalez C."/>
            <person name="Grossetete S."/>
            <person name="Guldener U."/>
            <person name="Henrissat B."/>
            <person name="Howlett B.J."/>
            <person name="Kodira C."/>
            <person name="Kretschmer M."/>
            <person name="Lappartient A."/>
            <person name="Leroch M."/>
            <person name="Levis C."/>
            <person name="Mauceli E."/>
            <person name="Neuveglise C."/>
            <person name="Oeser B."/>
            <person name="Pearson M."/>
            <person name="Poulain J."/>
            <person name="Poussereau N."/>
            <person name="Quesneville H."/>
            <person name="Rascle C."/>
            <person name="Schumacher J."/>
            <person name="Segurens B."/>
            <person name="Sexton A."/>
            <person name="Silva E."/>
            <person name="Sirven C."/>
            <person name="Soanes D.M."/>
            <person name="Talbot N.J."/>
            <person name="Templeton M."/>
            <person name="Yandava C."/>
            <person name="Yarden O."/>
            <person name="Zeng Q."/>
            <person name="Rollins J.A."/>
            <person name="Lebrun M.H."/>
            <person name="Dickman M."/>
        </authorList>
    </citation>
    <scope>NUCLEOTIDE SEQUENCE [LARGE SCALE GENOMIC DNA]</scope>
    <source>
        <strain evidence="3">T4</strain>
    </source>
</reference>
<evidence type="ECO:0000256" key="1">
    <source>
        <dbReference type="SAM" id="MobiDB-lite"/>
    </source>
</evidence>
<dbReference type="InParanoid" id="G2YI82"/>
<proteinExistence type="predicted"/>
<accession>G2YI82</accession>
<dbReference type="EMBL" id="FQ790337">
    <property type="protein sequence ID" value="CCD51419.1"/>
    <property type="molecule type" value="Genomic_DNA"/>
</dbReference>
<organism evidence="2 3">
    <name type="scientific">Botryotinia fuckeliana (strain T4)</name>
    <name type="common">Noble rot fungus</name>
    <name type="synonym">Botrytis cinerea</name>
    <dbReference type="NCBI Taxonomy" id="999810"/>
    <lineage>
        <taxon>Eukaryota</taxon>
        <taxon>Fungi</taxon>
        <taxon>Dikarya</taxon>
        <taxon>Ascomycota</taxon>
        <taxon>Pezizomycotina</taxon>
        <taxon>Leotiomycetes</taxon>
        <taxon>Helotiales</taxon>
        <taxon>Sclerotiniaceae</taxon>
        <taxon>Botrytis</taxon>
    </lineage>
</organism>
<dbReference type="AlphaFoldDB" id="G2YI82"/>
<dbReference type="Proteomes" id="UP000008177">
    <property type="component" value="Unplaced contigs"/>
</dbReference>
<dbReference type="HOGENOM" id="CLU_3335487_0_0_1"/>
<feature type="region of interest" description="Disordered" evidence="1">
    <location>
        <begin position="1"/>
        <end position="38"/>
    </location>
</feature>